<dbReference type="PANTHER" id="PTHR11461:SF278">
    <property type="entry name" value="SERINE PROTEASE INHIBITOR 88EA"/>
    <property type="match status" value="1"/>
</dbReference>
<dbReference type="PANTHER" id="PTHR11461">
    <property type="entry name" value="SERINE PROTEASE INHIBITOR, SERPIN"/>
    <property type="match status" value="1"/>
</dbReference>
<feature type="compositionally biased region" description="Acidic residues" evidence="4">
    <location>
        <begin position="136"/>
        <end position="146"/>
    </location>
</feature>
<feature type="signal peptide" evidence="5">
    <location>
        <begin position="1"/>
        <end position="24"/>
    </location>
</feature>
<dbReference type="AlphaFoldDB" id="A0AAN9VSW0"/>
<accession>A0AAN9VSW0</accession>
<evidence type="ECO:0000256" key="3">
    <source>
        <dbReference type="RuleBase" id="RU000411"/>
    </source>
</evidence>
<dbReference type="Pfam" id="PF00079">
    <property type="entry name" value="Serpin"/>
    <property type="match status" value="1"/>
</dbReference>
<keyword evidence="5" id="KW-0732">Signal</keyword>
<dbReference type="Gene3D" id="3.30.497.10">
    <property type="entry name" value="Antithrombin, subunit I, domain 2"/>
    <property type="match status" value="1"/>
</dbReference>
<keyword evidence="2" id="KW-0722">Serine protease inhibitor</keyword>
<feature type="chain" id="PRO_5043017352" description="Serpin domain-containing protein" evidence="5">
    <location>
        <begin position="25"/>
        <end position="491"/>
    </location>
</feature>
<evidence type="ECO:0000313" key="7">
    <source>
        <dbReference type="EMBL" id="KAK7870844.1"/>
    </source>
</evidence>
<feature type="region of interest" description="Disordered" evidence="4">
    <location>
        <begin position="130"/>
        <end position="158"/>
    </location>
</feature>
<name>A0AAN9VSW0_9ORTH</name>
<dbReference type="InterPro" id="IPR000215">
    <property type="entry name" value="Serpin_fam"/>
</dbReference>
<dbReference type="Proteomes" id="UP001378592">
    <property type="component" value="Unassembled WGS sequence"/>
</dbReference>
<dbReference type="InterPro" id="IPR042185">
    <property type="entry name" value="Serpin_sf_2"/>
</dbReference>
<comment type="caution">
    <text evidence="7">The sequence shown here is derived from an EMBL/GenBank/DDBJ whole genome shotgun (WGS) entry which is preliminary data.</text>
</comment>
<dbReference type="Gene3D" id="2.30.39.10">
    <property type="entry name" value="Alpha-1-antitrypsin, domain 1"/>
    <property type="match status" value="1"/>
</dbReference>
<dbReference type="InterPro" id="IPR042178">
    <property type="entry name" value="Serpin_sf_1"/>
</dbReference>
<comment type="similarity">
    <text evidence="3">Belongs to the serpin family.</text>
</comment>
<reference evidence="7 8" key="1">
    <citation type="submission" date="2024-03" db="EMBL/GenBank/DDBJ databases">
        <title>The genome assembly and annotation of the cricket Gryllus longicercus Weissman &amp; Gray.</title>
        <authorList>
            <person name="Szrajer S."/>
            <person name="Gray D."/>
            <person name="Ylla G."/>
        </authorList>
    </citation>
    <scope>NUCLEOTIDE SEQUENCE [LARGE SCALE GENOMIC DNA]</scope>
    <source>
        <strain evidence="7">DAG 2021-001</strain>
        <tissue evidence="7">Whole body minus gut</tissue>
    </source>
</reference>
<protein>
    <recommendedName>
        <fullName evidence="6">Serpin domain-containing protein</fullName>
    </recommendedName>
</protein>
<evidence type="ECO:0000259" key="6">
    <source>
        <dbReference type="SMART" id="SM00093"/>
    </source>
</evidence>
<gene>
    <name evidence="7" type="ORF">R5R35_014427</name>
</gene>
<dbReference type="GO" id="GO:0004867">
    <property type="term" value="F:serine-type endopeptidase inhibitor activity"/>
    <property type="evidence" value="ECO:0007669"/>
    <property type="project" value="UniProtKB-KW"/>
</dbReference>
<dbReference type="EMBL" id="JAZDUA010000051">
    <property type="protein sequence ID" value="KAK7870844.1"/>
    <property type="molecule type" value="Genomic_DNA"/>
</dbReference>
<organism evidence="7 8">
    <name type="scientific">Gryllus longicercus</name>
    <dbReference type="NCBI Taxonomy" id="2509291"/>
    <lineage>
        <taxon>Eukaryota</taxon>
        <taxon>Metazoa</taxon>
        <taxon>Ecdysozoa</taxon>
        <taxon>Arthropoda</taxon>
        <taxon>Hexapoda</taxon>
        <taxon>Insecta</taxon>
        <taxon>Pterygota</taxon>
        <taxon>Neoptera</taxon>
        <taxon>Polyneoptera</taxon>
        <taxon>Orthoptera</taxon>
        <taxon>Ensifera</taxon>
        <taxon>Gryllidea</taxon>
        <taxon>Grylloidea</taxon>
        <taxon>Gryllidae</taxon>
        <taxon>Gryllinae</taxon>
        <taxon>Gryllus</taxon>
    </lineage>
</organism>
<evidence type="ECO:0000313" key="8">
    <source>
        <dbReference type="Proteomes" id="UP001378592"/>
    </source>
</evidence>
<sequence length="491" mass="50668">MEGVRWLLLLAVAAAAASAGVVGAQCLSADDGPGGGAGAEAEVAALRAARADFALALLREAATGPGGAPLVSPASAFDALLLALAGAANRTEDALRATLRLPAHLGKAAALRALRSEALLRAAEAHALALDRPREEEDGEEEEGDGEQAALKPSDAPEREGLRTANRVFVAENVTLRECVKELLGADQESLAVAADPEAAAARVNAWVSEQTAGHIKQLVPALRPDAQLVLVNAAFFRGAWAARFPRNRSALAVFHSAPDRRALVPMMRQKGSFNYVVSERLGAHALELPFARGGFSLLLLLPPFSSAAVPGAAAAEGRSAEGGAGGVELGVDALLRRLDAPALAELLRDLDGAAQTVEVHVPRLALDADIDLVPVLERMGAGDAFQPSADYSGFTGSRGPSFDGARQRARLDADEEGATAAAATALFLFRSARPAEPARFVANHPFALLLLRKQAALAGLPAASDSPPADVLFAGVYRGPTPGPAPAHKQ</sequence>
<dbReference type="InterPro" id="IPR023796">
    <property type="entry name" value="Serpin_dom"/>
</dbReference>
<evidence type="ECO:0000256" key="5">
    <source>
        <dbReference type="SAM" id="SignalP"/>
    </source>
</evidence>
<feature type="domain" description="Serpin" evidence="6">
    <location>
        <begin position="55"/>
        <end position="481"/>
    </location>
</feature>
<keyword evidence="8" id="KW-1185">Reference proteome</keyword>
<proteinExistence type="inferred from homology"/>
<dbReference type="InterPro" id="IPR036186">
    <property type="entry name" value="Serpin_sf"/>
</dbReference>
<evidence type="ECO:0000256" key="2">
    <source>
        <dbReference type="ARBA" id="ARBA00022900"/>
    </source>
</evidence>
<dbReference type="GO" id="GO:0005615">
    <property type="term" value="C:extracellular space"/>
    <property type="evidence" value="ECO:0007669"/>
    <property type="project" value="InterPro"/>
</dbReference>
<dbReference type="SUPFAM" id="SSF56574">
    <property type="entry name" value="Serpins"/>
    <property type="match status" value="1"/>
</dbReference>
<keyword evidence="1" id="KW-0646">Protease inhibitor</keyword>
<evidence type="ECO:0000256" key="1">
    <source>
        <dbReference type="ARBA" id="ARBA00022690"/>
    </source>
</evidence>
<evidence type="ECO:0000256" key="4">
    <source>
        <dbReference type="SAM" id="MobiDB-lite"/>
    </source>
</evidence>
<dbReference type="SMART" id="SM00093">
    <property type="entry name" value="SERPIN"/>
    <property type="match status" value="1"/>
</dbReference>